<dbReference type="RefSeq" id="WP_131329262.1">
    <property type="nucleotide sequence ID" value="NZ_CP044016.1"/>
</dbReference>
<dbReference type="EMBL" id="CP044016">
    <property type="protein sequence ID" value="QES88374.1"/>
    <property type="molecule type" value="Genomic_DNA"/>
</dbReference>
<evidence type="ECO:0000256" key="1">
    <source>
        <dbReference type="ARBA" id="ARBA00004635"/>
    </source>
</evidence>
<evidence type="ECO:0000256" key="2">
    <source>
        <dbReference type="ARBA" id="ARBA00022729"/>
    </source>
</evidence>
<dbReference type="PIRSF" id="PIRSF002854">
    <property type="entry name" value="MetQ"/>
    <property type="match status" value="1"/>
</dbReference>
<keyword evidence="9" id="KW-1185">Reference proteome</keyword>
<dbReference type="Gene3D" id="3.40.190.10">
    <property type="entry name" value="Periplasmic binding protein-like II"/>
    <property type="match status" value="2"/>
</dbReference>
<dbReference type="SUPFAM" id="SSF53850">
    <property type="entry name" value="Periplasmic binding protein-like II"/>
    <property type="match status" value="1"/>
</dbReference>
<dbReference type="NCBIfam" id="TIGR00363">
    <property type="entry name" value="MetQ/NlpA family lipoprotein"/>
    <property type="match status" value="1"/>
</dbReference>
<keyword evidence="2" id="KW-0732">Signal</keyword>
<dbReference type="KEGG" id="arac:E0W69_006775"/>
<keyword evidence="5 6" id="KW-0449">Lipoprotein</keyword>
<dbReference type="AlphaFoldDB" id="A0A5P2FXV9"/>
<evidence type="ECO:0000313" key="8">
    <source>
        <dbReference type="EMBL" id="QES88374.1"/>
    </source>
</evidence>
<dbReference type="GO" id="GO:0016020">
    <property type="term" value="C:membrane"/>
    <property type="evidence" value="ECO:0007669"/>
    <property type="project" value="UniProtKB-SubCell"/>
</dbReference>
<dbReference type="Proteomes" id="UP000292424">
    <property type="component" value="Chromosome"/>
</dbReference>
<evidence type="ECO:0000256" key="6">
    <source>
        <dbReference type="PIRNR" id="PIRNR002854"/>
    </source>
</evidence>
<dbReference type="PANTHER" id="PTHR30429">
    <property type="entry name" value="D-METHIONINE-BINDING LIPOPROTEIN METQ"/>
    <property type="match status" value="1"/>
</dbReference>
<keyword evidence="4" id="KW-0564">Palmitate</keyword>
<keyword evidence="3" id="KW-0472">Membrane</keyword>
<feature type="lipid moiety-binding region" description="S-diacylglycerol cysteine" evidence="7">
    <location>
        <position position="22"/>
    </location>
</feature>
<evidence type="ECO:0000313" key="9">
    <source>
        <dbReference type="Proteomes" id="UP000292424"/>
    </source>
</evidence>
<dbReference type="CDD" id="cd13598">
    <property type="entry name" value="PBP2_lipoprotein_IlpA_like"/>
    <property type="match status" value="1"/>
</dbReference>
<dbReference type="Pfam" id="PF03180">
    <property type="entry name" value="Lipoprotein_9"/>
    <property type="match status" value="1"/>
</dbReference>
<dbReference type="PANTHER" id="PTHR30429:SF1">
    <property type="entry name" value="D-METHIONINE-BINDING LIPOPROTEIN METQ-RELATED"/>
    <property type="match status" value="1"/>
</dbReference>
<comment type="similarity">
    <text evidence="6">Belongs to the nlpA lipoprotein family.</text>
</comment>
<reference evidence="8 9" key="1">
    <citation type="submission" date="2019-09" db="EMBL/GenBank/DDBJ databases">
        <title>Complete genome sequence of Arachidicoccus sp. B3-10 isolated from apple orchard soil.</title>
        <authorList>
            <person name="Kim H.S."/>
            <person name="Han K.-I."/>
            <person name="Suh M.K."/>
            <person name="Lee K.C."/>
            <person name="Eom M.K."/>
            <person name="Kim J.-S."/>
            <person name="Kang S.W."/>
            <person name="Sin Y."/>
            <person name="Lee J.-S."/>
        </authorList>
    </citation>
    <scope>NUCLEOTIDE SEQUENCE [LARGE SCALE GENOMIC DNA]</scope>
    <source>
        <strain evidence="8 9">B3-10</strain>
    </source>
</reference>
<organism evidence="8 9">
    <name type="scientific">Rhizosphaericola mali</name>
    <dbReference type="NCBI Taxonomy" id="2545455"/>
    <lineage>
        <taxon>Bacteria</taxon>
        <taxon>Pseudomonadati</taxon>
        <taxon>Bacteroidota</taxon>
        <taxon>Chitinophagia</taxon>
        <taxon>Chitinophagales</taxon>
        <taxon>Chitinophagaceae</taxon>
        <taxon>Rhizosphaericola</taxon>
    </lineage>
</organism>
<dbReference type="InterPro" id="IPR004872">
    <property type="entry name" value="Lipoprotein_NlpA"/>
</dbReference>
<evidence type="ECO:0000256" key="5">
    <source>
        <dbReference type="ARBA" id="ARBA00023288"/>
    </source>
</evidence>
<gene>
    <name evidence="8" type="ORF">E0W69_006775</name>
</gene>
<accession>A0A5P2FXV9</accession>
<name>A0A5P2FXV9_9BACT</name>
<dbReference type="OrthoDB" id="9812878at2"/>
<evidence type="ECO:0000256" key="3">
    <source>
        <dbReference type="ARBA" id="ARBA00023136"/>
    </source>
</evidence>
<proteinExistence type="inferred from homology"/>
<comment type="subcellular location">
    <subcellularLocation>
        <location evidence="1">Membrane</location>
        <topology evidence="1">Lipid-anchor</topology>
    </subcellularLocation>
</comment>
<protein>
    <recommendedName>
        <fullName evidence="6">Lipoprotein</fullName>
    </recommendedName>
</protein>
<sequence>MRNFRKINIAFLIFSLLLLSSCYNKKRPADTVKIGVATGPELVLAQTAKKVALEKYGLKVELVPFTDYILPNVALSQKDLDANVYQHKPFLDAQSSQRGYKFAILGKTFVFPIAAYSHKIKSLNELQPESKIAIPNDPTNEGRALLLFQKYHLITLRNGVGILPKVTDIIQNPKKLQFVELEAPQMTRVLDDPQVVISVINNNFSSQLNLNPVKDGLMVEDGNSPYVNLVVSRIDNKNDPRLAKFTKAYESDEVVAVADSIFKGGAVKGW</sequence>
<dbReference type="PROSITE" id="PS51257">
    <property type="entry name" value="PROKAR_LIPOPROTEIN"/>
    <property type="match status" value="1"/>
</dbReference>
<evidence type="ECO:0000256" key="4">
    <source>
        <dbReference type="ARBA" id="ARBA00023139"/>
    </source>
</evidence>
<evidence type="ECO:0000256" key="7">
    <source>
        <dbReference type="PIRSR" id="PIRSR002854-1"/>
    </source>
</evidence>